<dbReference type="EMBL" id="CAJPEV010024555">
    <property type="protein sequence ID" value="CAG0908515.1"/>
    <property type="molecule type" value="Genomic_DNA"/>
</dbReference>
<keyword evidence="3" id="KW-1185">Reference proteome</keyword>
<gene>
    <name evidence="2" type="ORF">DSTB1V02_LOCUS15115</name>
</gene>
<dbReference type="Pfam" id="PF00156">
    <property type="entry name" value="Pribosyltran"/>
    <property type="match status" value="1"/>
</dbReference>
<evidence type="ECO:0000313" key="2">
    <source>
        <dbReference type="EMBL" id="CAD7255370.1"/>
    </source>
</evidence>
<dbReference type="Proteomes" id="UP000677054">
    <property type="component" value="Unassembled WGS sequence"/>
</dbReference>
<evidence type="ECO:0000259" key="1">
    <source>
        <dbReference type="Pfam" id="PF00156"/>
    </source>
</evidence>
<organism evidence="2">
    <name type="scientific">Darwinula stevensoni</name>
    <dbReference type="NCBI Taxonomy" id="69355"/>
    <lineage>
        <taxon>Eukaryota</taxon>
        <taxon>Metazoa</taxon>
        <taxon>Ecdysozoa</taxon>
        <taxon>Arthropoda</taxon>
        <taxon>Crustacea</taxon>
        <taxon>Oligostraca</taxon>
        <taxon>Ostracoda</taxon>
        <taxon>Podocopa</taxon>
        <taxon>Podocopida</taxon>
        <taxon>Darwinulocopina</taxon>
        <taxon>Darwinuloidea</taxon>
        <taxon>Darwinulidae</taxon>
        <taxon>Darwinula</taxon>
    </lineage>
</organism>
<accession>A0A7R9FUK7</accession>
<reference evidence="2" key="1">
    <citation type="submission" date="2020-11" db="EMBL/GenBank/DDBJ databases">
        <authorList>
            <person name="Tran Van P."/>
        </authorList>
    </citation>
    <scope>NUCLEOTIDE SEQUENCE</scope>
</reference>
<dbReference type="SUPFAM" id="SSF53474">
    <property type="entry name" value="alpha/beta-Hydrolases"/>
    <property type="match status" value="1"/>
</dbReference>
<dbReference type="Gene3D" id="3.40.50.2020">
    <property type="match status" value="1"/>
</dbReference>
<dbReference type="OrthoDB" id="5779169at2759"/>
<feature type="domain" description="Phosphoribosyltransferase" evidence="1">
    <location>
        <begin position="52"/>
        <end position="226"/>
    </location>
</feature>
<dbReference type="EMBL" id="LR924073">
    <property type="protein sequence ID" value="CAD7255370.1"/>
    <property type="molecule type" value="Genomic_DNA"/>
</dbReference>
<feature type="non-terminal residue" evidence="2">
    <location>
        <position position="245"/>
    </location>
</feature>
<evidence type="ECO:0000313" key="3">
    <source>
        <dbReference type="Proteomes" id="UP000677054"/>
    </source>
</evidence>
<name>A0A7R9FUK7_9CRUS</name>
<proteinExistence type="predicted"/>
<dbReference type="Gene3D" id="3.30.1310.20">
    <property type="entry name" value="PRTase-like"/>
    <property type="match status" value="1"/>
</dbReference>
<dbReference type="SUPFAM" id="SSF53271">
    <property type="entry name" value="PRTase-like"/>
    <property type="match status" value="1"/>
</dbReference>
<dbReference type="CDD" id="cd06223">
    <property type="entry name" value="PRTases_typeI"/>
    <property type="match status" value="1"/>
</dbReference>
<dbReference type="InterPro" id="IPR029058">
    <property type="entry name" value="AB_hydrolase_fold"/>
</dbReference>
<dbReference type="InterPro" id="IPR029057">
    <property type="entry name" value="PRTase-like"/>
</dbReference>
<dbReference type="InterPro" id="IPR000836">
    <property type="entry name" value="PRTase_dom"/>
</dbReference>
<sequence>MVLSELDKVTAPTLLIVGEWDNVVIGLNQKAYDQLTCERKLEIIPKATHLFAEEGIQLADKLLPYKDKEVVILAIPRGGLPLGSIVAKTLQAPLDVALSKKIGHPYNREYAIGAVSMDQIVLNDVTGVHESYIEEETTRIREILNKRQQQYYKNRKPQDLKDKVVIIIDDGIATGNTIRVTAEMVKAQKPKKVVVAIPVAPKSSVKSLEDSAYIDQVICLQTPDDFMAVGQFYEFFDQVSDEEAI</sequence>
<dbReference type="AlphaFoldDB" id="A0A7R9FUK7"/>
<protein>
    <recommendedName>
        <fullName evidence="1">Phosphoribosyltransferase domain-containing protein</fullName>
    </recommendedName>
</protein>